<evidence type="ECO:0000256" key="4">
    <source>
        <dbReference type="ARBA" id="ARBA00035682"/>
    </source>
</evidence>
<gene>
    <name evidence="7" type="ORF">BDP27DRAFT_312081</name>
</gene>
<evidence type="ECO:0000256" key="2">
    <source>
        <dbReference type="ARBA" id="ARBA00023128"/>
    </source>
</evidence>
<sequence>MTSWTRILHSPAARRISSSFSSKAGNGRYFNSAKPLSAPAAPKKSTTVDSDSGSNGSEKQAVTAADGSAAVSSSSRREILTRPAVAEFVPSTHPVVGDKDFKLHQFFSLHRPLLLLSNPPSILYSSPPTNIFSLSSPPPPSALPHEASPEAAAVSDAEAARTLARAIALNRAGATCVWEDTLKWVGLDVNLEPERAGLQERLDKELQDVKMDSVRRKRRKKMKKHKLKKRRRVSANAPFN</sequence>
<dbReference type="PANTHER" id="PTHR32035:SF3">
    <property type="entry name" value="SMALL RIBOSOMAL SUBUNIT PROTEIN MS38"/>
    <property type="match status" value="1"/>
</dbReference>
<feature type="domain" description="Ribosomal protein mS38 C-terminal" evidence="6">
    <location>
        <begin position="211"/>
        <end position="232"/>
    </location>
</feature>
<dbReference type="EMBL" id="JADNRY010000187">
    <property type="protein sequence ID" value="KAF9061922.1"/>
    <property type="molecule type" value="Genomic_DNA"/>
</dbReference>
<comment type="caution">
    <text evidence="7">The sequence shown here is derived from an EMBL/GenBank/DDBJ whole genome shotgun (WGS) entry which is preliminary data.</text>
</comment>
<keyword evidence="2" id="KW-0496">Mitochondrion</keyword>
<organism evidence="7 8">
    <name type="scientific">Rhodocollybia butyracea</name>
    <dbReference type="NCBI Taxonomy" id="206335"/>
    <lineage>
        <taxon>Eukaryota</taxon>
        <taxon>Fungi</taxon>
        <taxon>Dikarya</taxon>
        <taxon>Basidiomycota</taxon>
        <taxon>Agaricomycotina</taxon>
        <taxon>Agaricomycetes</taxon>
        <taxon>Agaricomycetidae</taxon>
        <taxon>Agaricales</taxon>
        <taxon>Marasmiineae</taxon>
        <taxon>Omphalotaceae</taxon>
        <taxon>Rhodocollybia</taxon>
    </lineage>
</organism>
<dbReference type="AlphaFoldDB" id="A0A9P5U0Z1"/>
<evidence type="ECO:0000256" key="5">
    <source>
        <dbReference type="SAM" id="MobiDB-lite"/>
    </source>
</evidence>
<keyword evidence="8" id="KW-1185">Reference proteome</keyword>
<dbReference type="InterPro" id="IPR013177">
    <property type="entry name" value="Ribosomal_mS38_C"/>
</dbReference>
<feature type="compositionally biased region" description="Low complexity" evidence="5">
    <location>
        <begin position="61"/>
        <end position="74"/>
    </location>
</feature>
<protein>
    <recommendedName>
        <fullName evidence="4">Small ribosomal subunit protein mS38</fullName>
    </recommendedName>
</protein>
<comment type="subcellular location">
    <subcellularLocation>
        <location evidence="1">Mitochondrion</location>
    </subcellularLocation>
</comment>
<accession>A0A9P5U0Z1</accession>
<feature type="compositionally biased region" description="Polar residues" evidence="5">
    <location>
        <begin position="47"/>
        <end position="60"/>
    </location>
</feature>
<evidence type="ECO:0000259" key="6">
    <source>
        <dbReference type="Pfam" id="PF08213"/>
    </source>
</evidence>
<comment type="similarity">
    <text evidence="3">Belongs to the mitochondrion-specific ribosomal protein mS38 family.</text>
</comment>
<feature type="region of interest" description="Disordered" evidence="5">
    <location>
        <begin position="211"/>
        <end position="240"/>
    </location>
</feature>
<proteinExistence type="inferred from homology"/>
<evidence type="ECO:0000256" key="3">
    <source>
        <dbReference type="ARBA" id="ARBA00035647"/>
    </source>
</evidence>
<dbReference type="PANTHER" id="PTHR32035">
    <property type="entry name" value="AURORA KINASE A-INTERACTING PROTEIN"/>
    <property type="match status" value="1"/>
</dbReference>
<dbReference type="Pfam" id="PF08213">
    <property type="entry name" value="COX24_C"/>
    <property type="match status" value="1"/>
</dbReference>
<dbReference type="GO" id="GO:0005739">
    <property type="term" value="C:mitochondrion"/>
    <property type="evidence" value="ECO:0007669"/>
    <property type="project" value="UniProtKB-SubCell"/>
</dbReference>
<dbReference type="Proteomes" id="UP000772434">
    <property type="component" value="Unassembled WGS sequence"/>
</dbReference>
<feature type="region of interest" description="Disordered" evidence="5">
    <location>
        <begin position="16"/>
        <end position="76"/>
    </location>
</feature>
<evidence type="ECO:0000256" key="1">
    <source>
        <dbReference type="ARBA" id="ARBA00004173"/>
    </source>
</evidence>
<feature type="compositionally biased region" description="Low complexity" evidence="5">
    <location>
        <begin position="32"/>
        <end position="45"/>
    </location>
</feature>
<feature type="compositionally biased region" description="Basic residues" evidence="5">
    <location>
        <begin position="215"/>
        <end position="233"/>
    </location>
</feature>
<evidence type="ECO:0000313" key="8">
    <source>
        <dbReference type="Proteomes" id="UP000772434"/>
    </source>
</evidence>
<reference evidence="7" key="1">
    <citation type="submission" date="2020-11" db="EMBL/GenBank/DDBJ databases">
        <authorList>
            <consortium name="DOE Joint Genome Institute"/>
            <person name="Ahrendt S."/>
            <person name="Riley R."/>
            <person name="Andreopoulos W."/>
            <person name="Labutti K."/>
            <person name="Pangilinan J."/>
            <person name="Ruiz-Duenas F.J."/>
            <person name="Barrasa J.M."/>
            <person name="Sanchez-Garcia M."/>
            <person name="Camarero S."/>
            <person name="Miyauchi S."/>
            <person name="Serrano A."/>
            <person name="Linde D."/>
            <person name="Babiker R."/>
            <person name="Drula E."/>
            <person name="Ayuso-Fernandez I."/>
            <person name="Pacheco R."/>
            <person name="Padilla G."/>
            <person name="Ferreira P."/>
            <person name="Barriuso J."/>
            <person name="Kellner H."/>
            <person name="Castanera R."/>
            <person name="Alfaro M."/>
            <person name="Ramirez L."/>
            <person name="Pisabarro A.G."/>
            <person name="Kuo A."/>
            <person name="Tritt A."/>
            <person name="Lipzen A."/>
            <person name="He G."/>
            <person name="Yan M."/>
            <person name="Ng V."/>
            <person name="Cullen D."/>
            <person name="Martin F."/>
            <person name="Rosso M.-N."/>
            <person name="Henrissat B."/>
            <person name="Hibbett D."/>
            <person name="Martinez A.T."/>
            <person name="Grigoriev I.V."/>
        </authorList>
    </citation>
    <scope>NUCLEOTIDE SEQUENCE</scope>
    <source>
        <strain evidence="7">AH 40177</strain>
    </source>
</reference>
<dbReference type="OrthoDB" id="3268560at2759"/>
<name>A0A9P5U0Z1_9AGAR</name>
<evidence type="ECO:0000313" key="7">
    <source>
        <dbReference type="EMBL" id="KAF9061922.1"/>
    </source>
</evidence>